<feature type="transmembrane region" description="Helical" evidence="1">
    <location>
        <begin position="7"/>
        <end position="28"/>
    </location>
</feature>
<keyword evidence="1" id="KW-0472">Membrane</keyword>
<dbReference type="Proteomes" id="UP001634007">
    <property type="component" value="Unassembled WGS sequence"/>
</dbReference>
<organism evidence="2 3">
    <name type="scientific">Eucalyptus globulus</name>
    <name type="common">Tasmanian blue gum</name>
    <dbReference type="NCBI Taxonomy" id="34317"/>
    <lineage>
        <taxon>Eukaryota</taxon>
        <taxon>Viridiplantae</taxon>
        <taxon>Streptophyta</taxon>
        <taxon>Embryophyta</taxon>
        <taxon>Tracheophyta</taxon>
        <taxon>Spermatophyta</taxon>
        <taxon>Magnoliopsida</taxon>
        <taxon>eudicotyledons</taxon>
        <taxon>Gunneridae</taxon>
        <taxon>Pentapetalae</taxon>
        <taxon>rosids</taxon>
        <taxon>malvids</taxon>
        <taxon>Myrtales</taxon>
        <taxon>Myrtaceae</taxon>
        <taxon>Myrtoideae</taxon>
        <taxon>Eucalypteae</taxon>
        <taxon>Eucalyptus</taxon>
    </lineage>
</organism>
<dbReference type="Gene3D" id="1.10.110.10">
    <property type="entry name" value="Plant lipid-transfer and hydrophobic proteins"/>
    <property type="match status" value="1"/>
</dbReference>
<gene>
    <name evidence="2" type="ORF">ACJRO7_028163</name>
</gene>
<keyword evidence="1" id="KW-0812">Transmembrane</keyword>
<evidence type="ECO:0000256" key="1">
    <source>
        <dbReference type="SAM" id="Phobius"/>
    </source>
</evidence>
<comment type="caution">
    <text evidence="2">The sequence shown here is derived from an EMBL/GenBank/DDBJ whole genome shotgun (WGS) entry which is preliminary data.</text>
</comment>
<dbReference type="AlphaFoldDB" id="A0ABD3JYS6"/>
<sequence length="119" mass="13085">MVCNSRGAKFACLFVMIILGVTLSAFIWKASVDGECGRISISTAFASLSPCMAAATYVQAKSWNCAICIQHKSLMQINPHYLYAVFHSPAAKFARIVPVAAMSIPKRCNIKNRRTRRNA</sequence>
<dbReference type="EMBL" id="JBJKBG010000007">
    <property type="protein sequence ID" value="KAL3731243.1"/>
    <property type="molecule type" value="Genomic_DNA"/>
</dbReference>
<accession>A0ABD3JYS6</accession>
<keyword evidence="3" id="KW-1185">Reference proteome</keyword>
<evidence type="ECO:0000313" key="2">
    <source>
        <dbReference type="EMBL" id="KAL3731243.1"/>
    </source>
</evidence>
<evidence type="ECO:0000313" key="3">
    <source>
        <dbReference type="Proteomes" id="UP001634007"/>
    </source>
</evidence>
<name>A0ABD3JYS6_EUCGL</name>
<keyword evidence="1" id="KW-1133">Transmembrane helix</keyword>
<reference evidence="2 3" key="1">
    <citation type="submission" date="2024-11" db="EMBL/GenBank/DDBJ databases">
        <title>Chromosome-level genome assembly of Eucalyptus globulus Labill. provides insights into its genome evolution.</title>
        <authorList>
            <person name="Li X."/>
        </authorList>
    </citation>
    <scope>NUCLEOTIDE SEQUENCE [LARGE SCALE GENOMIC DNA]</scope>
    <source>
        <strain evidence="2">CL2024</strain>
        <tissue evidence="2">Fresh tender leaves</tissue>
    </source>
</reference>
<dbReference type="InterPro" id="IPR036312">
    <property type="entry name" value="Bifun_inhib/LTP/seed_sf"/>
</dbReference>
<proteinExistence type="predicted"/>
<protein>
    <submittedName>
        <fullName evidence="2">Uncharacterized protein</fullName>
    </submittedName>
</protein>